<gene>
    <name evidence="1" type="ORF">EVAR_42807_1</name>
</gene>
<protein>
    <submittedName>
        <fullName evidence="1">Uncharacterized protein</fullName>
    </submittedName>
</protein>
<comment type="caution">
    <text evidence="1">The sequence shown here is derived from an EMBL/GenBank/DDBJ whole genome shotgun (WGS) entry which is preliminary data.</text>
</comment>
<dbReference type="AlphaFoldDB" id="A0A4C1WFB5"/>
<evidence type="ECO:0000313" key="1">
    <source>
        <dbReference type="EMBL" id="GBP50126.1"/>
    </source>
</evidence>
<evidence type="ECO:0000313" key="2">
    <source>
        <dbReference type="Proteomes" id="UP000299102"/>
    </source>
</evidence>
<dbReference type="Proteomes" id="UP000299102">
    <property type="component" value="Unassembled WGS sequence"/>
</dbReference>
<reference evidence="1 2" key="1">
    <citation type="journal article" date="2019" name="Commun. Biol.">
        <title>The bagworm genome reveals a unique fibroin gene that provides high tensile strength.</title>
        <authorList>
            <person name="Kono N."/>
            <person name="Nakamura H."/>
            <person name="Ohtoshi R."/>
            <person name="Tomita M."/>
            <person name="Numata K."/>
            <person name="Arakawa K."/>
        </authorList>
    </citation>
    <scope>NUCLEOTIDE SEQUENCE [LARGE SCALE GENOMIC DNA]</scope>
</reference>
<sequence length="96" mass="10984">MPNHYLYIIFTINEPTVRRGLALTRAFVVVRLSYAYLPFTYRLERCRCSRDTNIAGDFAVVDNFAVLYTTSNQAYNKRIMTNTHLCSYASVDGGSN</sequence>
<accession>A0A4C1WFB5</accession>
<organism evidence="1 2">
    <name type="scientific">Eumeta variegata</name>
    <name type="common">Bagworm moth</name>
    <name type="synonym">Eumeta japonica</name>
    <dbReference type="NCBI Taxonomy" id="151549"/>
    <lineage>
        <taxon>Eukaryota</taxon>
        <taxon>Metazoa</taxon>
        <taxon>Ecdysozoa</taxon>
        <taxon>Arthropoda</taxon>
        <taxon>Hexapoda</taxon>
        <taxon>Insecta</taxon>
        <taxon>Pterygota</taxon>
        <taxon>Neoptera</taxon>
        <taxon>Endopterygota</taxon>
        <taxon>Lepidoptera</taxon>
        <taxon>Glossata</taxon>
        <taxon>Ditrysia</taxon>
        <taxon>Tineoidea</taxon>
        <taxon>Psychidae</taxon>
        <taxon>Oiketicinae</taxon>
        <taxon>Eumeta</taxon>
    </lineage>
</organism>
<keyword evidence="2" id="KW-1185">Reference proteome</keyword>
<name>A0A4C1WFB5_EUMVA</name>
<dbReference type="EMBL" id="BGZK01000559">
    <property type="protein sequence ID" value="GBP50126.1"/>
    <property type="molecule type" value="Genomic_DNA"/>
</dbReference>
<proteinExistence type="predicted"/>